<evidence type="ECO:0000313" key="3">
    <source>
        <dbReference type="EMBL" id="KAF6016113.1"/>
    </source>
</evidence>
<dbReference type="PANTHER" id="PTHR23138">
    <property type="entry name" value="RAN BINDING PROTEIN"/>
    <property type="match status" value="1"/>
</dbReference>
<dbReference type="InterPro" id="IPR011993">
    <property type="entry name" value="PH-like_dom_sf"/>
</dbReference>
<evidence type="ECO:0000256" key="1">
    <source>
        <dbReference type="SAM" id="MobiDB-lite"/>
    </source>
</evidence>
<dbReference type="InterPro" id="IPR045256">
    <property type="entry name" value="RanBP1_RanBD"/>
</dbReference>
<dbReference type="EMBL" id="JABCYN010000004">
    <property type="protein sequence ID" value="KAF6016113.1"/>
    <property type="molecule type" value="Genomic_DNA"/>
</dbReference>
<feature type="compositionally biased region" description="Basic and acidic residues" evidence="1">
    <location>
        <begin position="33"/>
        <end position="68"/>
    </location>
</feature>
<dbReference type="Proteomes" id="UP000663131">
    <property type="component" value="Chromosome 9"/>
</dbReference>
<organism evidence="3 5">
    <name type="scientific">Dekkera bruxellensis</name>
    <name type="common">Brettanomyces custersii</name>
    <dbReference type="NCBI Taxonomy" id="5007"/>
    <lineage>
        <taxon>Eukaryota</taxon>
        <taxon>Fungi</taxon>
        <taxon>Dikarya</taxon>
        <taxon>Ascomycota</taxon>
        <taxon>Saccharomycotina</taxon>
        <taxon>Pichiomycetes</taxon>
        <taxon>Pichiales</taxon>
        <taxon>Pichiaceae</taxon>
        <taxon>Brettanomyces</taxon>
    </lineage>
</organism>
<evidence type="ECO:0000259" key="2">
    <source>
        <dbReference type="PROSITE" id="PS50196"/>
    </source>
</evidence>
<reference evidence="3 5" key="1">
    <citation type="journal article" date="2020" name="Appl. Microbiol. Biotechnol.">
        <title>Targeted gene deletion in Brettanomyces bruxellensis with an expression-free CRISPR-Cas9 system.</title>
        <authorList>
            <person name="Varela C."/>
            <person name="Bartel C."/>
            <person name="Onetto C."/>
            <person name="Borneman A."/>
        </authorList>
    </citation>
    <scope>NUCLEOTIDE SEQUENCE [LARGE SCALE GENOMIC DNA]</scope>
    <source>
        <strain evidence="3 5">AWRI1613</strain>
    </source>
</reference>
<gene>
    <name evidence="3" type="primary">YRB1</name>
    <name evidence="4" type="ORF">BRETT_002540</name>
    <name evidence="3" type="ORF">HII12_000387</name>
</gene>
<sequence length="213" mass="24407">MSGKETKETTSSLPKPPTANVFAMFGGAKKTPVKKESAEEKAADEKEKKEEKAKKAEKSAEGEDDGIHFEPLVHLDKVEVKNNEEDEDVVFKIRAKMYRFAPETKEWKERGTGEVRFLKHKKTGKTRLIMRRDKTFKVCANHYLAPEYQLKANIGSEKSWVYTCTGDVSDGKPEVQTFAIRFGSKEKAQNFKEEFEKAQKENEKIHEKEGDKK</sequence>
<reference evidence="4" key="3">
    <citation type="journal article" name="BMC Genomics">
        <title>New genome assemblies reveal patterns of domestication and adaptation across Brettanomyces (Dekkera) species.</title>
        <authorList>
            <person name="Roach M.J."/>
            <person name="Borneman A.R."/>
        </authorList>
    </citation>
    <scope>NUCLEOTIDE SEQUENCE</scope>
    <source>
        <strain evidence="4">UCD 2041</strain>
    </source>
</reference>
<dbReference type="KEGG" id="bbrx:BRETT_002540"/>
<dbReference type="InterPro" id="IPR000156">
    <property type="entry name" value="Ran_bind_dom"/>
</dbReference>
<dbReference type="PROSITE" id="PS50196">
    <property type="entry name" value="RANBD1"/>
    <property type="match status" value="1"/>
</dbReference>
<dbReference type="EMBL" id="CP063137">
    <property type="protein sequence ID" value="QOU22361.1"/>
    <property type="molecule type" value="Genomic_DNA"/>
</dbReference>
<feature type="region of interest" description="Disordered" evidence="1">
    <location>
        <begin position="193"/>
        <end position="213"/>
    </location>
</feature>
<feature type="domain" description="RanBD1" evidence="2">
    <location>
        <begin position="68"/>
        <end position="204"/>
    </location>
</feature>
<dbReference type="GO" id="GO:0005096">
    <property type="term" value="F:GTPase activator activity"/>
    <property type="evidence" value="ECO:0007669"/>
    <property type="project" value="TreeGrafter"/>
</dbReference>
<reference evidence="4" key="2">
    <citation type="submission" date="2020-10" db="EMBL/GenBank/DDBJ databases">
        <authorList>
            <person name="Palmer J.M."/>
        </authorList>
    </citation>
    <scope>NUCLEOTIDE SEQUENCE</scope>
    <source>
        <strain evidence="4">UCD 2041</strain>
    </source>
</reference>
<dbReference type="FunFam" id="2.30.29.30:FF:000312">
    <property type="entry name" value="Ran binding protein 1"/>
    <property type="match status" value="1"/>
</dbReference>
<dbReference type="InterPro" id="IPR045255">
    <property type="entry name" value="RanBP1-like"/>
</dbReference>
<protein>
    <submittedName>
        <fullName evidence="3">Ran GTPase-binding protein yrb1</fullName>
    </submittedName>
</protein>
<dbReference type="OrthoDB" id="2357150at2759"/>
<dbReference type="GO" id="GO:0005737">
    <property type="term" value="C:cytoplasm"/>
    <property type="evidence" value="ECO:0007669"/>
    <property type="project" value="TreeGrafter"/>
</dbReference>
<evidence type="ECO:0000313" key="4">
    <source>
        <dbReference type="EMBL" id="QOU22361.1"/>
    </source>
</evidence>
<evidence type="ECO:0000313" key="5">
    <source>
        <dbReference type="Proteomes" id="UP000568158"/>
    </source>
</evidence>
<proteinExistence type="predicted"/>
<accession>A0A8H6BQB5</accession>
<dbReference type="PANTHER" id="PTHR23138:SF87">
    <property type="entry name" value="E3 SUMO-PROTEIN LIGASE RANBP2"/>
    <property type="match status" value="1"/>
</dbReference>
<dbReference type="RefSeq" id="XP_041138854.1">
    <property type="nucleotide sequence ID" value="XM_041281063.1"/>
</dbReference>
<dbReference type="SMART" id="SM00160">
    <property type="entry name" value="RanBD"/>
    <property type="match status" value="1"/>
</dbReference>
<feature type="region of interest" description="Disordered" evidence="1">
    <location>
        <begin position="1"/>
        <end position="68"/>
    </location>
</feature>
<dbReference type="Pfam" id="PF00638">
    <property type="entry name" value="Ran_BP1"/>
    <property type="match status" value="1"/>
</dbReference>
<dbReference type="Proteomes" id="UP000568158">
    <property type="component" value="Unassembled WGS sequence"/>
</dbReference>
<dbReference type="GeneID" id="64574464"/>
<dbReference type="GO" id="GO:0005643">
    <property type="term" value="C:nuclear pore"/>
    <property type="evidence" value="ECO:0007669"/>
    <property type="project" value="TreeGrafter"/>
</dbReference>
<dbReference type="AlphaFoldDB" id="A0A8H6BQB5"/>
<dbReference type="CDD" id="cd13179">
    <property type="entry name" value="RanBD_RanBP1"/>
    <property type="match status" value="1"/>
</dbReference>
<dbReference type="GO" id="GO:0006913">
    <property type="term" value="P:nucleocytoplasmic transport"/>
    <property type="evidence" value="ECO:0007669"/>
    <property type="project" value="InterPro"/>
</dbReference>
<name>A0A8H6BQB5_DEKBR</name>
<dbReference type="SUPFAM" id="SSF50729">
    <property type="entry name" value="PH domain-like"/>
    <property type="match status" value="1"/>
</dbReference>
<dbReference type="Gene3D" id="2.30.29.30">
    <property type="entry name" value="Pleckstrin-homology domain (PH domain)/Phosphotyrosine-binding domain (PTB)"/>
    <property type="match status" value="1"/>
</dbReference>